<evidence type="ECO:0000313" key="3">
    <source>
        <dbReference type="Proteomes" id="UP000285897"/>
    </source>
</evidence>
<dbReference type="PROSITE" id="PS51736">
    <property type="entry name" value="RECOMBINASES_3"/>
    <property type="match status" value="1"/>
</dbReference>
<dbReference type="RefSeq" id="WP_118393353.1">
    <property type="nucleotide sequence ID" value="NZ_QROS01000013.1"/>
</dbReference>
<dbReference type="InterPro" id="IPR036162">
    <property type="entry name" value="Resolvase-like_N_sf"/>
</dbReference>
<dbReference type="InterPro" id="IPR006119">
    <property type="entry name" value="Resolv_N"/>
</dbReference>
<gene>
    <name evidence="2" type="ORF">DW021_14285</name>
</gene>
<proteinExistence type="predicted"/>
<dbReference type="EMBL" id="QROS01000013">
    <property type="protein sequence ID" value="RHL44186.1"/>
    <property type="molecule type" value="Genomic_DNA"/>
</dbReference>
<dbReference type="Gene3D" id="3.40.50.1390">
    <property type="entry name" value="Resolvase, N-terminal catalytic domain"/>
    <property type="match status" value="1"/>
</dbReference>
<dbReference type="SMART" id="SM00857">
    <property type="entry name" value="Resolvase"/>
    <property type="match status" value="1"/>
</dbReference>
<evidence type="ECO:0000259" key="1">
    <source>
        <dbReference type="PROSITE" id="PS51736"/>
    </source>
</evidence>
<dbReference type="CDD" id="cd03768">
    <property type="entry name" value="SR_ResInv"/>
    <property type="match status" value="1"/>
</dbReference>
<feature type="domain" description="Resolvase/invertase-type recombinase catalytic" evidence="1">
    <location>
        <begin position="2"/>
        <end position="165"/>
    </location>
</feature>
<evidence type="ECO:0000313" key="2">
    <source>
        <dbReference type="EMBL" id="RHL44186.1"/>
    </source>
</evidence>
<dbReference type="Proteomes" id="UP000285897">
    <property type="component" value="Unassembled WGS sequence"/>
</dbReference>
<dbReference type="AlphaFoldDB" id="A0A415L6L6"/>
<dbReference type="PANTHER" id="PTHR30461:SF23">
    <property type="entry name" value="DNA RECOMBINASE-RELATED"/>
    <property type="match status" value="1"/>
</dbReference>
<dbReference type="SUPFAM" id="SSF53041">
    <property type="entry name" value="Resolvase-like"/>
    <property type="match status" value="1"/>
</dbReference>
<dbReference type="PANTHER" id="PTHR30461">
    <property type="entry name" value="DNA-INVERTASE FROM LAMBDOID PROPHAGE"/>
    <property type="match status" value="1"/>
</dbReference>
<protein>
    <submittedName>
        <fullName evidence="2">Recombinase family protein</fullName>
    </submittedName>
</protein>
<dbReference type="GO" id="GO:0003677">
    <property type="term" value="F:DNA binding"/>
    <property type="evidence" value="ECO:0007669"/>
    <property type="project" value="InterPro"/>
</dbReference>
<dbReference type="Pfam" id="PF00239">
    <property type="entry name" value="Resolvase"/>
    <property type="match status" value="1"/>
</dbReference>
<sequence>MTIYGYARISRPQQSIDRQVRNIKAYSPNAIIIQEAYTGTKMDRPKWNRLYSRIHTGDTIIFDSVSRMSRNAEDGFYMYNELFSKGISLVFLKEPHINTDTYKSALQGGIPATGTNIDCILEGINKYLLSLAKEQIRLAFEQSEKEVADLHQRTREGIETARINGKQIGQKTGAKLTTQKSKKAKEIILKYSKAFAGTLADADCMKLAGVSRNTFYKYKKELMNE</sequence>
<name>A0A415L6L6_9FIRM</name>
<dbReference type="InterPro" id="IPR050639">
    <property type="entry name" value="SSR_resolvase"/>
</dbReference>
<accession>A0A415L6L6</accession>
<organism evidence="2 3">
    <name type="scientific">Blautia obeum</name>
    <dbReference type="NCBI Taxonomy" id="40520"/>
    <lineage>
        <taxon>Bacteria</taxon>
        <taxon>Bacillati</taxon>
        <taxon>Bacillota</taxon>
        <taxon>Clostridia</taxon>
        <taxon>Lachnospirales</taxon>
        <taxon>Lachnospiraceae</taxon>
        <taxon>Blautia</taxon>
    </lineage>
</organism>
<comment type="caution">
    <text evidence="2">The sequence shown here is derived from an EMBL/GenBank/DDBJ whole genome shotgun (WGS) entry which is preliminary data.</text>
</comment>
<reference evidence="2 3" key="1">
    <citation type="submission" date="2018-08" db="EMBL/GenBank/DDBJ databases">
        <title>A genome reference for cultivated species of the human gut microbiota.</title>
        <authorList>
            <person name="Zou Y."/>
            <person name="Xue W."/>
            <person name="Luo G."/>
        </authorList>
    </citation>
    <scope>NUCLEOTIDE SEQUENCE [LARGE SCALE GENOMIC DNA]</scope>
    <source>
        <strain evidence="2 3">AF37-6AC</strain>
    </source>
</reference>
<dbReference type="GO" id="GO:0000150">
    <property type="term" value="F:DNA strand exchange activity"/>
    <property type="evidence" value="ECO:0007669"/>
    <property type="project" value="InterPro"/>
</dbReference>